<dbReference type="OrthoDB" id="1909155at2759"/>
<dbReference type="GO" id="GO:0009658">
    <property type="term" value="P:chloroplast organization"/>
    <property type="evidence" value="ECO:0007669"/>
    <property type="project" value="InterPro"/>
</dbReference>
<accession>A0A2Z7B6H2</accession>
<protein>
    <submittedName>
        <fullName evidence="1">Pentatricopeptide repeat-containing protein chloroplastic-like</fullName>
    </submittedName>
</protein>
<dbReference type="PANTHER" id="PTHR46935">
    <property type="entry name" value="OS01G0674700 PROTEIN"/>
    <property type="match status" value="1"/>
</dbReference>
<name>A0A2Z7B6H2_9LAMI</name>
<keyword evidence="2" id="KW-1185">Reference proteome</keyword>
<dbReference type="AlphaFoldDB" id="A0A2Z7B6H2"/>
<dbReference type="EMBL" id="KV009380">
    <property type="protein sequence ID" value="KZV29375.1"/>
    <property type="molecule type" value="Genomic_DNA"/>
</dbReference>
<reference evidence="1 2" key="1">
    <citation type="journal article" date="2015" name="Proc. Natl. Acad. Sci. U.S.A.">
        <title>The resurrection genome of Boea hygrometrica: A blueprint for survival of dehydration.</title>
        <authorList>
            <person name="Xiao L."/>
            <person name="Yang G."/>
            <person name="Zhang L."/>
            <person name="Yang X."/>
            <person name="Zhao S."/>
            <person name="Ji Z."/>
            <person name="Zhou Q."/>
            <person name="Hu M."/>
            <person name="Wang Y."/>
            <person name="Chen M."/>
            <person name="Xu Y."/>
            <person name="Jin H."/>
            <person name="Xiao X."/>
            <person name="Hu G."/>
            <person name="Bao F."/>
            <person name="Hu Y."/>
            <person name="Wan P."/>
            <person name="Li L."/>
            <person name="Deng X."/>
            <person name="Kuang T."/>
            <person name="Xiang C."/>
            <person name="Zhu J.K."/>
            <person name="Oliver M.J."/>
            <person name="He Y."/>
        </authorList>
    </citation>
    <scope>NUCLEOTIDE SEQUENCE [LARGE SCALE GENOMIC DNA]</scope>
    <source>
        <strain evidence="2">cv. XS01</strain>
    </source>
</reference>
<evidence type="ECO:0000313" key="2">
    <source>
        <dbReference type="Proteomes" id="UP000250235"/>
    </source>
</evidence>
<dbReference type="Proteomes" id="UP000250235">
    <property type="component" value="Unassembled WGS sequence"/>
</dbReference>
<gene>
    <name evidence="1" type="ORF">F511_15907</name>
</gene>
<dbReference type="InterPro" id="IPR044645">
    <property type="entry name" value="DG1/EMB2279-like"/>
</dbReference>
<organism evidence="1 2">
    <name type="scientific">Dorcoceras hygrometricum</name>
    <dbReference type="NCBI Taxonomy" id="472368"/>
    <lineage>
        <taxon>Eukaryota</taxon>
        <taxon>Viridiplantae</taxon>
        <taxon>Streptophyta</taxon>
        <taxon>Embryophyta</taxon>
        <taxon>Tracheophyta</taxon>
        <taxon>Spermatophyta</taxon>
        <taxon>Magnoliopsida</taxon>
        <taxon>eudicotyledons</taxon>
        <taxon>Gunneridae</taxon>
        <taxon>Pentapetalae</taxon>
        <taxon>asterids</taxon>
        <taxon>lamiids</taxon>
        <taxon>Lamiales</taxon>
        <taxon>Gesneriaceae</taxon>
        <taxon>Didymocarpoideae</taxon>
        <taxon>Trichosporeae</taxon>
        <taxon>Loxocarpinae</taxon>
        <taxon>Dorcoceras</taxon>
    </lineage>
</organism>
<sequence>MCWQEVRVRWADDSSARRAQDELLEMTWMHLNATQRVLPPLLILELFCTRLERHDHGSALSCITNYFVESHLFSTKSWSKFFVENGYRFESGSLMKLVQEINNRIAKNENLALEQLMKSCEEFLRTRGATTELGKLEFAGRSHDETTLDFCNQV</sequence>
<proteinExistence type="predicted"/>
<evidence type="ECO:0000313" key="1">
    <source>
        <dbReference type="EMBL" id="KZV29375.1"/>
    </source>
</evidence>
<dbReference type="PANTHER" id="PTHR46935:SF1">
    <property type="entry name" value="OS01G0674700 PROTEIN"/>
    <property type="match status" value="1"/>
</dbReference>
<dbReference type="GO" id="GO:0009507">
    <property type="term" value="C:chloroplast"/>
    <property type="evidence" value="ECO:0007669"/>
    <property type="project" value="TreeGrafter"/>
</dbReference>